<sequence>MVLRWSGLALVAACVSGALQVPFVAAHNTPAPYSRVVVFGDSLVDNGNGTYLLSNRTWPADKAYYDGRFSNGLTWPEQLAGLLNVTHVDDYAYGSATTDNRIARGYSGYNSTLPVPDVREQVSRYLAHVDAHADGDALYIVSGGSNEAFFGLSAERNVTELAHDVVHALQRDVVRLQRHGARHVMVPTLSPMQSTPYALDYADAATRANTTHFTHRVNAALRTWVHDGTANVTLVDLAALEARILDHPTRYGVHNTRSACLVGTQKLELCRPGSLLFL</sequence>
<dbReference type="Proteomes" id="UP000818624">
    <property type="component" value="Chromosome 2"/>
</dbReference>
<dbReference type="InterPro" id="IPR051058">
    <property type="entry name" value="GDSL_Est/Lipase"/>
</dbReference>
<dbReference type="PANTHER" id="PTHR45648:SF22">
    <property type="entry name" value="GDSL LIPASE_ACYLHYDROLASE FAMILY PROTEIN (AFU_ORTHOLOGUE AFUA_4G14700)"/>
    <property type="match status" value="1"/>
</dbReference>
<gene>
    <name evidence="3" type="ORF">GLX27_002662</name>
</gene>
<reference evidence="3 4" key="1">
    <citation type="journal article" date="2020" name="Elife">
        <title>Loss of centromere function drives karyotype evolution in closely related Malassezia species.</title>
        <authorList>
            <person name="Sankaranarayanan S.R."/>
            <person name="Ianiri G."/>
            <person name="Coelho M.A."/>
            <person name="Reza M.H."/>
            <person name="Thimmappa B.C."/>
            <person name="Ganguly P."/>
            <person name="Vadnala R.N."/>
            <person name="Sun S."/>
            <person name="Siddharthan R."/>
            <person name="Tellgren-Roth C."/>
            <person name="Dawson T.L."/>
            <person name="Heitman J."/>
            <person name="Sanyal K."/>
        </authorList>
    </citation>
    <scope>NUCLEOTIDE SEQUENCE [LARGE SCALE GENOMIC DNA]</scope>
    <source>
        <strain evidence="3">CBS14141</strain>
    </source>
</reference>
<keyword evidence="1" id="KW-0378">Hydrolase</keyword>
<dbReference type="PANTHER" id="PTHR45648">
    <property type="entry name" value="GDSL LIPASE/ACYLHYDROLASE FAMILY PROTEIN (AFU_ORTHOLOGUE AFUA_4G14700)"/>
    <property type="match status" value="1"/>
</dbReference>
<organism evidence="3 4">
    <name type="scientific">Malassezia furfur</name>
    <name type="common">Pityriasis versicolor infection agent</name>
    <name type="synonym">Pityrosporum furfur</name>
    <dbReference type="NCBI Taxonomy" id="55194"/>
    <lineage>
        <taxon>Eukaryota</taxon>
        <taxon>Fungi</taxon>
        <taxon>Dikarya</taxon>
        <taxon>Basidiomycota</taxon>
        <taxon>Ustilaginomycotina</taxon>
        <taxon>Malasseziomycetes</taxon>
        <taxon>Malasseziales</taxon>
        <taxon>Malasseziaceae</taxon>
        <taxon>Malassezia</taxon>
    </lineage>
</organism>
<dbReference type="CDD" id="cd01846">
    <property type="entry name" value="fatty_acyltransferase_like"/>
    <property type="match status" value="1"/>
</dbReference>
<evidence type="ECO:0000256" key="1">
    <source>
        <dbReference type="ARBA" id="ARBA00022801"/>
    </source>
</evidence>
<evidence type="ECO:0000313" key="4">
    <source>
        <dbReference type="Proteomes" id="UP000818624"/>
    </source>
</evidence>
<dbReference type="Pfam" id="PF00657">
    <property type="entry name" value="Lipase_GDSL"/>
    <property type="match status" value="1"/>
</dbReference>
<evidence type="ECO:0000256" key="2">
    <source>
        <dbReference type="SAM" id="SignalP"/>
    </source>
</evidence>
<name>A0ABY8ER77_MALFU</name>
<accession>A0ABY8ER77</accession>
<dbReference type="EMBL" id="CP046235">
    <property type="protein sequence ID" value="WFD47997.1"/>
    <property type="molecule type" value="Genomic_DNA"/>
</dbReference>
<feature type="chain" id="PRO_5046133757" evidence="2">
    <location>
        <begin position="27"/>
        <end position="278"/>
    </location>
</feature>
<keyword evidence="4" id="KW-1185">Reference proteome</keyword>
<protein>
    <submittedName>
        <fullName evidence="3">Uncharacterized protein</fullName>
    </submittedName>
</protein>
<feature type="signal peptide" evidence="2">
    <location>
        <begin position="1"/>
        <end position="26"/>
    </location>
</feature>
<dbReference type="Gene3D" id="3.40.50.1110">
    <property type="entry name" value="SGNH hydrolase"/>
    <property type="match status" value="1"/>
</dbReference>
<dbReference type="InterPro" id="IPR001087">
    <property type="entry name" value="GDSL"/>
</dbReference>
<keyword evidence="2" id="KW-0732">Signal</keyword>
<proteinExistence type="predicted"/>
<dbReference type="SUPFAM" id="SSF52266">
    <property type="entry name" value="SGNH hydrolase"/>
    <property type="match status" value="1"/>
</dbReference>
<evidence type="ECO:0000313" key="3">
    <source>
        <dbReference type="EMBL" id="WFD47997.1"/>
    </source>
</evidence>
<dbReference type="InterPro" id="IPR036514">
    <property type="entry name" value="SGNH_hydro_sf"/>
</dbReference>